<dbReference type="SMART" id="SM00028">
    <property type="entry name" value="TPR"/>
    <property type="match status" value="10"/>
</dbReference>
<protein>
    <recommendedName>
        <fullName evidence="3">CHAT domain-containing protein</fullName>
    </recommendedName>
</protein>
<evidence type="ECO:0000259" key="3">
    <source>
        <dbReference type="Pfam" id="PF12770"/>
    </source>
</evidence>
<dbReference type="Pfam" id="PF13424">
    <property type="entry name" value="TPR_12"/>
    <property type="match status" value="1"/>
</dbReference>
<dbReference type="Pfam" id="PF12770">
    <property type="entry name" value="CHAT"/>
    <property type="match status" value="2"/>
</dbReference>
<feature type="repeat" description="TPR" evidence="1">
    <location>
        <begin position="462"/>
        <end position="495"/>
    </location>
</feature>
<feature type="repeat" description="TPR" evidence="1">
    <location>
        <begin position="38"/>
        <end position="71"/>
    </location>
</feature>
<reference evidence="4" key="1">
    <citation type="submission" date="2018-11" db="EMBL/GenBank/DDBJ databases">
        <authorList>
            <person name="Alioto T."/>
            <person name="Alioto T."/>
        </authorList>
    </citation>
    <scope>NUCLEOTIDE SEQUENCE</scope>
</reference>
<dbReference type="OrthoDB" id="5951504at2759"/>
<evidence type="ECO:0000313" key="4">
    <source>
        <dbReference type="EMBL" id="VDI68859.1"/>
    </source>
</evidence>
<sequence>MDRQMQSHFTATLSHSFSMPSLAEGSEPISEVEEINEIKSLREMGDQAMQLQDFTVAIKRYNEALEIDDKNMEVLFARTKAFLDMGDNSMALKDAENSINIEPDNPEAYRLYGLTLCQVNNYRDAVSAFLTALDLDPDNADDLTDHIAEVAEHICHIPKDVLEKLEEMDSYKKLSEIGVHLFQAKRYDFCITILEAAQKFQTNQKGITMRILLTLANAHSACKHNEQAISIYQECLSTAIATHEQIYQTKSLVNIATLYLENRDTHQAIVFYEKLLQLEAELEEEAGSQRELPDFWTKELQCGLRLNLSIAYKTIGQMHHAEHHARKYISLLEQFKLEGRIKSESYHNTGMLNEILGNYDEAMKNYNLYLQSSKRNKDRKGMAQAYGCLGSVYAALRNWKLCITYHEQYISMAKRFKDTKMTVMACEMLADTYLMKEDYEKAIEVYDQMLNAAIRTDYRSRATALCKTGNVYREMKRYQHSLFFYEQAYDLADDMEYYDILKICQYNIACIQQHSTQLKDIEQARQYFESLIPFYETKIKEHHDEDTYCPPDYEKQLTECYDGMQCVLSKLGNKNECLQFAEAYRRRYITKMPGYVGSQIGPHLDSVEHITRIVNQQNANVLYYSLLPSRLLIWVLLPGQGVVRFYSGRAEEDEGMIEQVQTLLKEIKGNADWKNLQTTCENRAIPLSEEKLNLKRHRNMMLAERKSEDHKENKNNNNENTSNKSPCRKLFNLLIAPVEDILMKLDKGNNLVIIPDKDLFHCPFTILQDWSSNYLSTRHHITILPSILMLEKCVNNELNYLKSQDELDFLRSQVRKGGLNKYLTKTILSNTTTPADDAESSLSFMLDLRKVSNPRLVTTQLSLKSELEEKLDHSKENTQLSLEGNRMTSPQSPSQNLPLIPEKSALKAADFLSRVGSPTSLEALLSLHSYSTLTTCTSTGTDITSSSSAVTEFQQISDRERCLAIGNPQLPESAILHGSAWKASCISLPAAKRELSAVGSWLDVSPITGSQATKEAFLKEIQNSTVIHIATFGCWREGYLAFTPNPIRQESGPPQQYSYIVTTSDILACKLNAQLVVLNVGYNSNRTEETIEQGYSLPSAFLAAGAQCVLACSWLTPNIAREKFFYRFYTELQEGCLVTEAMYTGMRFLQSDERYSDIQTWCPFLLIGKNVAINLKQIRHAMLDQKLDQTEKMVEEKSGKEFLNPKTFIPSVPSREENLASVQRILGEILQDHKYHPMVVSDLIDLLDSALKRLHTQDNNRQISLVTDHLLHSKPGLNLLKLLGFHFQAKAEDIMQPYVVYPHWNKDELLIPVYDALRSIMDISEDKDCTQALHDILPAPQEQISLFVDLLAITKHAPEIQLKVSDLSVRPLWQNVKARKVLMNSGFHQIGMILNFNRTPLYRRLMTSVLQFFLAVSAHKSQVLLYRLDVNLLGKPSISKSSQFIEAGKLPSLTPLILPRNQLRMSTPWLSRAERTEEMDEKIKLARSKSDLKEKYHNFVDRAKTWHQITVSAQTEKTEANEELAKYGRPKSTPNKVKVRPGASASLERVPLKKERLMVIPEVDQRRDYAHFVLQQRLSNIDVRHKNDVMKLYLPYIQST</sequence>
<gene>
    <name evidence="4" type="ORF">MGAL_10B006352</name>
</gene>
<accession>A0A8B6GUK8</accession>
<feature type="region of interest" description="Disordered" evidence="2">
    <location>
        <begin position="868"/>
        <end position="898"/>
    </location>
</feature>
<dbReference type="EMBL" id="UYJE01008966">
    <property type="protein sequence ID" value="VDI68859.1"/>
    <property type="molecule type" value="Genomic_DNA"/>
</dbReference>
<feature type="domain" description="CHAT" evidence="3">
    <location>
        <begin position="939"/>
        <end position="1169"/>
    </location>
</feature>
<feature type="domain" description="CHAT" evidence="3">
    <location>
        <begin position="725"/>
        <end position="795"/>
    </location>
</feature>
<proteinExistence type="predicted"/>
<name>A0A8B6GUK8_MYTGA</name>
<comment type="caution">
    <text evidence="4">The sequence shown here is derived from an EMBL/GenBank/DDBJ whole genome shotgun (WGS) entry which is preliminary data.</text>
</comment>
<dbReference type="PANTHER" id="PTHR10098:SF108">
    <property type="entry name" value="TETRATRICOPEPTIDE REPEAT PROTEIN 28"/>
    <property type="match status" value="1"/>
</dbReference>
<feature type="compositionally biased region" description="Low complexity" evidence="2">
    <location>
        <begin position="715"/>
        <end position="724"/>
    </location>
</feature>
<dbReference type="SUPFAM" id="SSF48452">
    <property type="entry name" value="TPR-like"/>
    <property type="match status" value="2"/>
</dbReference>
<evidence type="ECO:0000256" key="2">
    <source>
        <dbReference type="SAM" id="MobiDB-lite"/>
    </source>
</evidence>
<dbReference type="InterPro" id="IPR019734">
    <property type="entry name" value="TPR_rpt"/>
</dbReference>
<feature type="compositionally biased region" description="Polar residues" evidence="2">
    <location>
        <begin position="877"/>
        <end position="897"/>
    </location>
</feature>
<organism evidence="4 5">
    <name type="scientific">Mytilus galloprovincialis</name>
    <name type="common">Mediterranean mussel</name>
    <dbReference type="NCBI Taxonomy" id="29158"/>
    <lineage>
        <taxon>Eukaryota</taxon>
        <taxon>Metazoa</taxon>
        <taxon>Spiralia</taxon>
        <taxon>Lophotrochozoa</taxon>
        <taxon>Mollusca</taxon>
        <taxon>Bivalvia</taxon>
        <taxon>Autobranchia</taxon>
        <taxon>Pteriomorphia</taxon>
        <taxon>Mytilida</taxon>
        <taxon>Mytiloidea</taxon>
        <taxon>Mytilidae</taxon>
        <taxon>Mytilinae</taxon>
        <taxon>Mytilus</taxon>
    </lineage>
</organism>
<dbReference type="Proteomes" id="UP000596742">
    <property type="component" value="Unassembled WGS sequence"/>
</dbReference>
<keyword evidence="1" id="KW-0802">TPR repeat</keyword>
<feature type="repeat" description="TPR" evidence="1">
    <location>
        <begin position="249"/>
        <end position="282"/>
    </location>
</feature>
<dbReference type="InterPro" id="IPR024983">
    <property type="entry name" value="CHAT_dom"/>
</dbReference>
<dbReference type="Gene3D" id="1.25.40.10">
    <property type="entry name" value="Tetratricopeptide repeat domain"/>
    <property type="match status" value="2"/>
</dbReference>
<feature type="repeat" description="TPR" evidence="1">
    <location>
        <begin position="343"/>
        <end position="376"/>
    </location>
</feature>
<dbReference type="Pfam" id="PF13181">
    <property type="entry name" value="TPR_8"/>
    <property type="match status" value="2"/>
</dbReference>
<keyword evidence="5" id="KW-1185">Reference proteome</keyword>
<evidence type="ECO:0000256" key="1">
    <source>
        <dbReference type="PROSITE-ProRule" id="PRU00339"/>
    </source>
</evidence>
<feature type="region of interest" description="Disordered" evidence="2">
    <location>
        <begin position="703"/>
        <end position="724"/>
    </location>
</feature>
<evidence type="ECO:0000313" key="5">
    <source>
        <dbReference type="Proteomes" id="UP000596742"/>
    </source>
</evidence>
<dbReference type="PANTHER" id="PTHR10098">
    <property type="entry name" value="RAPSYN-RELATED"/>
    <property type="match status" value="1"/>
</dbReference>
<dbReference type="InterPro" id="IPR011990">
    <property type="entry name" value="TPR-like_helical_dom_sf"/>
</dbReference>
<feature type="compositionally biased region" description="Basic and acidic residues" evidence="2">
    <location>
        <begin position="703"/>
        <end position="714"/>
    </location>
</feature>
<feature type="repeat" description="TPR" evidence="1">
    <location>
        <begin position="106"/>
        <end position="139"/>
    </location>
</feature>
<dbReference type="PROSITE" id="PS50005">
    <property type="entry name" value="TPR"/>
    <property type="match status" value="5"/>
</dbReference>